<dbReference type="Pfam" id="PF25298">
    <property type="entry name" value="Baculo_FP_2nd"/>
    <property type="match status" value="1"/>
</dbReference>
<accession>A0AAN7VRS0</accession>
<dbReference type="Proteomes" id="UP001329430">
    <property type="component" value="Chromosome 2"/>
</dbReference>
<dbReference type="AlphaFoldDB" id="A0AAN7VRS0"/>
<keyword evidence="4" id="KW-1185">Reference proteome</keyword>
<evidence type="ECO:0000259" key="2">
    <source>
        <dbReference type="Pfam" id="PF25298"/>
    </source>
</evidence>
<dbReference type="InterPro" id="IPR057251">
    <property type="entry name" value="FP_C"/>
</dbReference>
<dbReference type="EMBL" id="JAVRBK010000002">
    <property type="protein sequence ID" value="KAK5648779.1"/>
    <property type="molecule type" value="Genomic_DNA"/>
</dbReference>
<sequence length="232" mass="26528">MSEISKVREGQIQMEKDINESLNLCHAKLDDNTEALKSQRESIERHEEEIDALKTVNTVLKKRLTAVEYDLDAEKQERRLNSIEVFGLPVNGTETPAQAFYGLCNAIGVTIEDNMIDDCFKLKKVDTIKYPTIIVRFVKRSDKNNLMSKVRVRRNLSTAILGMKESSPIYINEALTSTRKKTLLAARKLVAEYGWKYVWSRTGKIFVRKSDSSKIHAVNSIEELNEIFGARK</sequence>
<comment type="caution">
    <text evidence="3">The sequence shown here is derived from an EMBL/GenBank/DDBJ whole genome shotgun (WGS) entry which is preliminary data.</text>
</comment>
<reference evidence="3 4" key="1">
    <citation type="journal article" date="2024" name="Insects">
        <title>An Improved Chromosome-Level Genome Assembly of the Firefly Pyrocoelia pectoralis.</title>
        <authorList>
            <person name="Fu X."/>
            <person name="Meyer-Rochow V.B."/>
            <person name="Ballantyne L."/>
            <person name="Zhu X."/>
        </authorList>
    </citation>
    <scope>NUCLEOTIDE SEQUENCE [LARGE SCALE GENOMIC DNA]</scope>
    <source>
        <strain evidence="3">XCY_ONT2</strain>
    </source>
</reference>
<keyword evidence="1" id="KW-0175">Coiled coil</keyword>
<organism evidence="3 4">
    <name type="scientific">Pyrocoelia pectoralis</name>
    <dbReference type="NCBI Taxonomy" id="417401"/>
    <lineage>
        <taxon>Eukaryota</taxon>
        <taxon>Metazoa</taxon>
        <taxon>Ecdysozoa</taxon>
        <taxon>Arthropoda</taxon>
        <taxon>Hexapoda</taxon>
        <taxon>Insecta</taxon>
        <taxon>Pterygota</taxon>
        <taxon>Neoptera</taxon>
        <taxon>Endopterygota</taxon>
        <taxon>Coleoptera</taxon>
        <taxon>Polyphaga</taxon>
        <taxon>Elateriformia</taxon>
        <taxon>Elateroidea</taxon>
        <taxon>Lampyridae</taxon>
        <taxon>Lampyrinae</taxon>
        <taxon>Pyrocoelia</taxon>
    </lineage>
</organism>
<gene>
    <name evidence="3" type="ORF">RI129_003671</name>
</gene>
<feature type="domain" description="FP protein C-terminal" evidence="2">
    <location>
        <begin position="178"/>
        <end position="227"/>
    </location>
</feature>
<name>A0AAN7VRS0_9COLE</name>
<evidence type="ECO:0000256" key="1">
    <source>
        <dbReference type="SAM" id="Coils"/>
    </source>
</evidence>
<evidence type="ECO:0000313" key="4">
    <source>
        <dbReference type="Proteomes" id="UP001329430"/>
    </source>
</evidence>
<proteinExistence type="predicted"/>
<evidence type="ECO:0000313" key="3">
    <source>
        <dbReference type="EMBL" id="KAK5648779.1"/>
    </source>
</evidence>
<protein>
    <recommendedName>
        <fullName evidence="2">FP protein C-terminal domain-containing protein</fullName>
    </recommendedName>
</protein>
<feature type="coiled-coil region" evidence="1">
    <location>
        <begin position="29"/>
        <end position="63"/>
    </location>
</feature>